<sequence length="155" mass="17630">MDIGNTSCSPIAEAIMAEIIEEAGLSYYWYVESAAIADLHCGYRPDKGALKVLEKRGMTYLNRARQITPEDFGQFNYIFGMDKETVNDLKRLAPAKCKAQIQLLGDYGLPKDDSNIADPYLDSHSGGFELVYRKCEIACEAFLREYIEFIREEDY</sequence>
<evidence type="ECO:0000313" key="10">
    <source>
        <dbReference type="Proteomes" id="UP000091820"/>
    </source>
</evidence>
<comment type="subcellular location">
    <subcellularLocation>
        <location evidence="1 7">Cytoplasm</location>
    </subcellularLocation>
</comment>
<feature type="domain" description="Phosphotyrosine protein phosphatase I" evidence="8">
    <location>
        <begin position="1"/>
        <end position="145"/>
    </location>
</feature>
<dbReference type="STRING" id="37001.A0A1A9W1V7"/>
<keyword evidence="10" id="KW-1185">Reference proteome</keyword>
<dbReference type="SUPFAM" id="SSF52788">
    <property type="entry name" value="Phosphotyrosine protein phosphatases I"/>
    <property type="match status" value="1"/>
</dbReference>
<name>A0A1A9W1V7_9MUSC</name>
<evidence type="ECO:0000256" key="2">
    <source>
        <dbReference type="ARBA" id="ARBA00011063"/>
    </source>
</evidence>
<dbReference type="CDD" id="cd16343">
    <property type="entry name" value="LMWPTP"/>
    <property type="match status" value="1"/>
</dbReference>
<dbReference type="Gene3D" id="3.40.50.2300">
    <property type="match status" value="1"/>
</dbReference>
<comment type="similarity">
    <text evidence="2 7">Belongs to the low molecular weight phosphotyrosine protein phosphatase family.</text>
</comment>
<keyword evidence="5 7" id="KW-0904">Protein phosphatase</keyword>
<evidence type="ECO:0000256" key="6">
    <source>
        <dbReference type="PIRSR" id="PIRSR617867-1"/>
    </source>
</evidence>
<reference evidence="10" key="1">
    <citation type="submission" date="2014-03" db="EMBL/GenBank/DDBJ databases">
        <authorList>
            <person name="Aksoy S."/>
            <person name="Warren W."/>
            <person name="Wilson R.K."/>
        </authorList>
    </citation>
    <scope>NUCLEOTIDE SEQUENCE [LARGE SCALE GENOMIC DNA]</scope>
    <source>
        <strain evidence="10">IAEA</strain>
    </source>
</reference>
<keyword evidence="3 7" id="KW-0963">Cytoplasm</keyword>
<feature type="active site" description="Proton donor" evidence="6">
    <location>
        <position position="118"/>
    </location>
</feature>
<dbReference type="EC" id="3.1.3.2" evidence="7"/>
<evidence type="ECO:0000256" key="3">
    <source>
        <dbReference type="ARBA" id="ARBA00022490"/>
    </source>
</evidence>
<dbReference type="GO" id="GO:0004726">
    <property type="term" value="F:non-membrane spanning protein tyrosine phosphatase activity"/>
    <property type="evidence" value="ECO:0007669"/>
    <property type="project" value="InterPro"/>
</dbReference>
<dbReference type="AlphaFoldDB" id="A0A1A9W1V7"/>
<dbReference type="PANTHER" id="PTHR11717">
    <property type="entry name" value="LOW MOLECULAR WEIGHT PROTEIN TYROSINE PHOSPHATASE"/>
    <property type="match status" value="1"/>
</dbReference>
<dbReference type="VEuPathDB" id="VectorBase:GBRI003338"/>
<dbReference type="InterPro" id="IPR017867">
    <property type="entry name" value="Tyr_phospatase_low_mol_wt"/>
</dbReference>
<comment type="catalytic activity">
    <reaction evidence="7">
        <text>O-phospho-L-tyrosyl-[protein] + H2O = L-tyrosyl-[protein] + phosphate</text>
        <dbReference type="Rhea" id="RHEA:10684"/>
        <dbReference type="Rhea" id="RHEA-COMP:10136"/>
        <dbReference type="Rhea" id="RHEA-COMP:20101"/>
        <dbReference type="ChEBI" id="CHEBI:15377"/>
        <dbReference type="ChEBI" id="CHEBI:43474"/>
        <dbReference type="ChEBI" id="CHEBI:46858"/>
        <dbReference type="ChEBI" id="CHEBI:61978"/>
        <dbReference type="EC" id="3.1.3.48"/>
    </reaction>
</comment>
<organism evidence="9 10">
    <name type="scientific">Glossina brevipalpis</name>
    <dbReference type="NCBI Taxonomy" id="37001"/>
    <lineage>
        <taxon>Eukaryota</taxon>
        <taxon>Metazoa</taxon>
        <taxon>Ecdysozoa</taxon>
        <taxon>Arthropoda</taxon>
        <taxon>Hexapoda</taxon>
        <taxon>Insecta</taxon>
        <taxon>Pterygota</taxon>
        <taxon>Neoptera</taxon>
        <taxon>Endopterygota</taxon>
        <taxon>Diptera</taxon>
        <taxon>Brachycera</taxon>
        <taxon>Muscomorpha</taxon>
        <taxon>Hippoboscoidea</taxon>
        <taxon>Glossinidae</taxon>
        <taxon>Glossina</taxon>
    </lineage>
</organism>
<comment type="catalytic activity">
    <reaction evidence="7">
        <text>a phosphate monoester + H2O = an alcohol + phosphate</text>
        <dbReference type="Rhea" id="RHEA:15017"/>
        <dbReference type="ChEBI" id="CHEBI:15377"/>
        <dbReference type="ChEBI" id="CHEBI:30879"/>
        <dbReference type="ChEBI" id="CHEBI:43474"/>
        <dbReference type="ChEBI" id="CHEBI:67140"/>
        <dbReference type="EC" id="3.1.3.2"/>
    </reaction>
</comment>
<accession>A0A1A9W1V7</accession>
<dbReference type="SMART" id="SM00226">
    <property type="entry name" value="LMWPc"/>
    <property type="match status" value="1"/>
</dbReference>
<evidence type="ECO:0000256" key="1">
    <source>
        <dbReference type="ARBA" id="ARBA00004496"/>
    </source>
</evidence>
<dbReference type="Pfam" id="PF01451">
    <property type="entry name" value="LMWPc"/>
    <property type="match status" value="1"/>
</dbReference>
<dbReference type="InterPro" id="IPR036196">
    <property type="entry name" value="Ptyr_pPase_sf"/>
</dbReference>
<dbReference type="PRINTS" id="PR00719">
    <property type="entry name" value="LMWPTPASE"/>
</dbReference>
<dbReference type="PANTHER" id="PTHR11717:SF7">
    <property type="entry name" value="LOW MOLECULAR WEIGHT PHOSPHOTYROSINE PROTEIN PHOSPHATASE"/>
    <property type="match status" value="1"/>
</dbReference>
<evidence type="ECO:0000259" key="8">
    <source>
        <dbReference type="SMART" id="SM00226"/>
    </source>
</evidence>
<dbReference type="GO" id="GO:0003993">
    <property type="term" value="F:acid phosphatase activity"/>
    <property type="evidence" value="ECO:0007669"/>
    <property type="project" value="UniProtKB-UniRule"/>
</dbReference>
<protein>
    <recommendedName>
        <fullName evidence="7">Low molecular weight phosphotyrosine protein phosphatase</fullName>
        <shortName evidence="7">LMW-PTP</shortName>
        <shortName evidence="7">LMW-PTPase</shortName>
        <ecNumber evidence="7">3.1.3.2</ecNumber>
        <ecNumber evidence="7">3.1.3.48</ecNumber>
    </recommendedName>
    <alternativeName>
        <fullName evidence="7">Low molecular weight cytosolic acid phosphatase</fullName>
    </alternativeName>
</protein>
<dbReference type="Proteomes" id="UP000091820">
    <property type="component" value="Unassembled WGS sequence"/>
</dbReference>
<evidence type="ECO:0000313" key="9">
    <source>
        <dbReference type="EnsemblMetazoa" id="GBRI003338-PA"/>
    </source>
</evidence>
<proteinExistence type="inferred from homology"/>
<keyword evidence="4 7" id="KW-0378">Hydrolase</keyword>
<evidence type="ECO:0000256" key="4">
    <source>
        <dbReference type="ARBA" id="ARBA00022801"/>
    </source>
</evidence>
<dbReference type="EC" id="3.1.3.48" evidence="7"/>
<evidence type="ECO:0000256" key="7">
    <source>
        <dbReference type="RuleBase" id="RU368115"/>
    </source>
</evidence>
<dbReference type="InterPro" id="IPR050438">
    <property type="entry name" value="LMW_PTPase"/>
</dbReference>
<comment type="function">
    <text evidence="7">Acts on tyrosine phosphorylated proteins, low-MW aryl phosphates and natural and synthetic acyl phosphates.</text>
</comment>
<dbReference type="EnsemblMetazoa" id="GBRI003338-RA">
    <property type="protein sequence ID" value="GBRI003338-PA"/>
    <property type="gene ID" value="GBRI003338"/>
</dbReference>
<evidence type="ECO:0000256" key="5">
    <source>
        <dbReference type="ARBA" id="ARBA00022912"/>
    </source>
</evidence>
<dbReference type="InterPro" id="IPR002115">
    <property type="entry name" value="Tyr_Pase_low_mol_wt_mml"/>
</dbReference>
<reference evidence="9" key="2">
    <citation type="submission" date="2020-05" db="UniProtKB">
        <authorList>
            <consortium name="EnsemblMetazoa"/>
        </authorList>
    </citation>
    <scope>IDENTIFICATION</scope>
    <source>
        <strain evidence="9">IAEA</strain>
    </source>
</reference>
<dbReference type="GO" id="GO:0005737">
    <property type="term" value="C:cytoplasm"/>
    <property type="evidence" value="ECO:0007669"/>
    <property type="project" value="UniProtKB-SubCell"/>
</dbReference>
<dbReference type="PRINTS" id="PR00720">
    <property type="entry name" value="MAMMALPTPASE"/>
</dbReference>
<dbReference type="InterPro" id="IPR023485">
    <property type="entry name" value="Ptyr_pPase"/>
</dbReference>